<proteinExistence type="predicted"/>
<keyword evidence="2" id="KW-1185">Reference proteome</keyword>
<evidence type="ECO:0000313" key="2">
    <source>
        <dbReference type="Proteomes" id="UP000032046"/>
    </source>
</evidence>
<dbReference type="EMBL" id="JXQK01000004">
    <property type="protein sequence ID" value="KIP64967.1"/>
    <property type="molecule type" value="Genomic_DNA"/>
</dbReference>
<evidence type="ECO:0000313" key="1">
    <source>
        <dbReference type="EMBL" id="KIP64967.1"/>
    </source>
</evidence>
<dbReference type="RefSeq" id="WP_042517079.1">
    <property type="nucleotide sequence ID" value="NZ_JXQK01000004.1"/>
</dbReference>
<accession>A0A0D0IZ22</accession>
<sequence>MAKGNRPTYSLPFSEDFTGGLTPENWIIEKLDGKMQDQYLWRFDNWYEIPVTSGNFEGDFASISSAVAGYTLVWAVLDTPPLVRGELKDGEKTFLEFDTDYNATTKKSTEAGVYYSYFFYALTHARFACHVFRQIQNCILLSFAVVLVRSLCINVTFYNNKDAYSNILPNFAPNYLYLLTS</sequence>
<reference evidence="1 2" key="1">
    <citation type="submission" date="2015-01" db="EMBL/GenBank/DDBJ databases">
        <title>Comparative genomics of non-oral Prevotella species.</title>
        <authorList>
            <person name="Accetto T."/>
            <person name="Nograsek B."/>
            <person name="Avgustin G."/>
        </authorList>
    </citation>
    <scope>NUCLEOTIDE SEQUENCE [LARGE SCALE GENOMIC DNA]</scope>
    <source>
        <strain evidence="1 2">P5-119</strain>
    </source>
</reference>
<dbReference type="STRING" id="1602171.ST44_00145"/>
<gene>
    <name evidence="1" type="ORF">ST44_00145</name>
</gene>
<comment type="caution">
    <text evidence="1">The sequence shown here is derived from an EMBL/GenBank/DDBJ whole genome shotgun (WGS) entry which is preliminary data.</text>
</comment>
<dbReference type="AlphaFoldDB" id="A0A0D0IZ22"/>
<name>A0A0D0IZ22_9BACT</name>
<organism evidence="1 2">
    <name type="scientific">Prevotella pectinovora</name>
    <dbReference type="NCBI Taxonomy" id="1602169"/>
    <lineage>
        <taxon>Bacteria</taxon>
        <taxon>Pseudomonadati</taxon>
        <taxon>Bacteroidota</taxon>
        <taxon>Bacteroidia</taxon>
        <taxon>Bacteroidales</taxon>
        <taxon>Prevotellaceae</taxon>
        <taxon>Prevotella</taxon>
    </lineage>
</organism>
<protein>
    <submittedName>
        <fullName evidence="1">Uncharacterized protein</fullName>
    </submittedName>
</protein>
<dbReference type="Proteomes" id="UP000032046">
    <property type="component" value="Unassembled WGS sequence"/>
</dbReference>